<evidence type="ECO:0000313" key="7">
    <source>
        <dbReference type="Proteomes" id="UP000678154"/>
    </source>
</evidence>
<proteinExistence type="inferred from homology"/>
<dbReference type="SUPFAM" id="SSF55729">
    <property type="entry name" value="Acyl-CoA N-acyltransferases (Nat)"/>
    <property type="match status" value="1"/>
</dbReference>
<accession>A0ABX8DK34</accession>
<evidence type="ECO:0000259" key="4">
    <source>
        <dbReference type="Pfam" id="PF13302"/>
    </source>
</evidence>
<dbReference type="InterPro" id="IPR027843">
    <property type="entry name" value="DUF4440"/>
</dbReference>
<dbReference type="Pfam" id="PF14534">
    <property type="entry name" value="DUF4440"/>
    <property type="match status" value="1"/>
</dbReference>
<name>A0ABX8DK34_9PSED</name>
<dbReference type="InterPro" id="IPR051531">
    <property type="entry name" value="N-acetyltransferase"/>
</dbReference>
<comment type="similarity">
    <text evidence="3">Belongs to the acetyltransferase family. RimJ subfamily.</text>
</comment>
<dbReference type="EMBL" id="CP074676">
    <property type="protein sequence ID" value="QVL16549.1"/>
    <property type="molecule type" value="Genomic_DNA"/>
</dbReference>
<dbReference type="GO" id="GO:0016746">
    <property type="term" value="F:acyltransferase activity"/>
    <property type="evidence" value="ECO:0007669"/>
    <property type="project" value="UniProtKB-KW"/>
</dbReference>
<dbReference type="InterPro" id="IPR016181">
    <property type="entry name" value="Acyl_CoA_acyltransferase"/>
</dbReference>
<keyword evidence="2 6" id="KW-0012">Acyltransferase</keyword>
<feature type="domain" description="DUF4440" evidence="5">
    <location>
        <begin position="216"/>
        <end position="309"/>
    </location>
</feature>
<dbReference type="Gene3D" id="3.40.630.30">
    <property type="match status" value="1"/>
</dbReference>
<evidence type="ECO:0000256" key="1">
    <source>
        <dbReference type="ARBA" id="ARBA00022679"/>
    </source>
</evidence>
<evidence type="ECO:0000313" key="6">
    <source>
        <dbReference type="EMBL" id="QVL16549.1"/>
    </source>
</evidence>
<dbReference type="PANTHER" id="PTHR43792">
    <property type="entry name" value="GNAT FAMILY, PUTATIVE (AFU_ORTHOLOGUE AFUA_3G00765)-RELATED-RELATED"/>
    <property type="match status" value="1"/>
</dbReference>
<evidence type="ECO:0000259" key="5">
    <source>
        <dbReference type="Pfam" id="PF14534"/>
    </source>
</evidence>
<dbReference type="Proteomes" id="UP000678154">
    <property type="component" value="Chromosome"/>
</dbReference>
<sequence length="318" mass="36385">MPTLAHPMHYRFEAKMNRIPTFTTARLQLTPLQLSDAAAIQQLFPQWEVVRYLDSRVPWPYPDDGALTYVRDLALPAMARGEEWHWMIRLVQNPLQCIGSVSLHDTPGNHRGFWLAPQWQGKGYMREVCEVINRFWFDTLNRPTLQVPKAVSNLASRRISLREGMHLLHVQPGNFVSGPMPQETWELTQDEWRKRRGDASPATQPAGELEATLHYLEQRLLQQDVRSNTALLSTLLADDFMEIGASGKAWHKADVLSSLPVQTFRVRTISDFQVRPLAPDVALVTYTCHSDTASLRSSVWRRLDGHWQMTFHQGTPAA</sequence>
<dbReference type="Pfam" id="PF13302">
    <property type="entry name" value="Acetyltransf_3"/>
    <property type="match status" value="1"/>
</dbReference>
<dbReference type="EC" id="2.3.1.-" evidence="6"/>
<gene>
    <name evidence="6" type="ORF">KH389_13995</name>
</gene>
<evidence type="ECO:0000256" key="3">
    <source>
        <dbReference type="ARBA" id="ARBA00038502"/>
    </source>
</evidence>
<keyword evidence="1 6" id="KW-0808">Transferase</keyword>
<dbReference type="InterPro" id="IPR000182">
    <property type="entry name" value="GNAT_dom"/>
</dbReference>
<dbReference type="SUPFAM" id="SSF54427">
    <property type="entry name" value="NTF2-like"/>
    <property type="match status" value="1"/>
</dbReference>
<evidence type="ECO:0000256" key="2">
    <source>
        <dbReference type="ARBA" id="ARBA00023315"/>
    </source>
</evidence>
<feature type="domain" description="N-acetyltransferase" evidence="4">
    <location>
        <begin position="26"/>
        <end position="166"/>
    </location>
</feature>
<dbReference type="PANTHER" id="PTHR43792:SF8">
    <property type="entry name" value="[RIBOSOMAL PROTEIN US5]-ALANINE N-ACETYLTRANSFERASE"/>
    <property type="match status" value="1"/>
</dbReference>
<organism evidence="6 7">
    <name type="scientific">Pseudomonas qingdaonensis</name>
    <dbReference type="NCBI Taxonomy" id="2056231"/>
    <lineage>
        <taxon>Bacteria</taxon>
        <taxon>Pseudomonadati</taxon>
        <taxon>Pseudomonadota</taxon>
        <taxon>Gammaproteobacteria</taxon>
        <taxon>Pseudomonadales</taxon>
        <taxon>Pseudomonadaceae</taxon>
        <taxon>Pseudomonas</taxon>
    </lineage>
</organism>
<reference evidence="6 7" key="1">
    <citation type="journal article" date="2016" name="J. Hazard. Mater.">
        <title>A newly isolated Pseudomonas putida S-1 strain for batch-mode-propanethiol degradation and continuous treatment of propanethiol-containing waste gas.</title>
        <authorList>
            <person name="Chen D.Z."/>
            <person name="Sun Y.M."/>
            <person name="Han L.M."/>
            <person name="Chen J."/>
            <person name="Ye J.X."/>
            <person name="Chen J.M."/>
        </authorList>
    </citation>
    <scope>NUCLEOTIDE SEQUENCE [LARGE SCALE GENOMIC DNA]</scope>
    <source>
        <strain evidence="6 7">S-1</strain>
    </source>
</reference>
<keyword evidence="7" id="KW-1185">Reference proteome</keyword>
<protein>
    <submittedName>
        <fullName evidence="6">GNAT family N-acetyltransferase</fullName>
        <ecNumber evidence="6">2.3.1.-</ecNumber>
    </submittedName>
</protein>
<dbReference type="Gene3D" id="3.10.450.50">
    <property type="match status" value="1"/>
</dbReference>
<dbReference type="InterPro" id="IPR032710">
    <property type="entry name" value="NTF2-like_dom_sf"/>
</dbReference>